<organism evidence="1 2">
    <name type="scientific">Gossypium australe</name>
    <dbReference type="NCBI Taxonomy" id="47621"/>
    <lineage>
        <taxon>Eukaryota</taxon>
        <taxon>Viridiplantae</taxon>
        <taxon>Streptophyta</taxon>
        <taxon>Embryophyta</taxon>
        <taxon>Tracheophyta</taxon>
        <taxon>Spermatophyta</taxon>
        <taxon>Magnoliopsida</taxon>
        <taxon>eudicotyledons</taxon>
        <taxon>Gunneridae</taxon>
        <taxon>Pentapetalae</taxon>
        <taxon>rosids</taxon>
        <taxon>malvids</taxon>
        <taxon>Malvales</taxon>
        <taxon>Malvaceae</taxon>
        <taxon>Malvoideae</taxon>
        <taxon>Gossypium</taxon>
    </lineage>
</organism>
<gene>
    <name evidence="1" type="ORF">EPI10_022900</name>
</gene>
<dbReference type="AlphaFoldDB" id="A0A5B6VTZ4"/>
<accession>A0A5B6VTZ4</accession>
<reference evidence="2" key="1">
    <citation type="journal article" date="2019" name="Plant Biotechnol. J.">
        <title>Genome sequencing of the Australian wild diploid species Gossypium australe highlights disease resistance and delayed gland morphogenesis.</title>
        <authorList>
            <person name="Cai Y."/>
            <person name="Cai X."/>
            <person name="Wang Q."/>
            <person name="Wang P."/>
            <person name="Zhang Y."/>
            <person name="Cai C."/>
            <person name="Xu Y."/>
            <person name="Wang K."/>
            <person name="Zhou Z."/>
            <person name="Wang C."/>
            <person name="Geng S."/>
            <person name="Li B."/>
            <person name="Dong Q."/>
            <person name="Hou Y."/>
            <person name="Wang H."/>
            <person name="Ai P."/>
            <person name="Liu Z."/>
            <person name="Yi F."/>
            <person name="Sun M."/>
            <person name="An G."/>
            <person name="Cheng J."/>
            <person name="Zhang Y."/>
            <person name="Shi Q."/>
            <person name="Xie Y."/>
            <person name="Shi X."/>
            <person name="Chang Y."/>
            <person name="Huang F."/>
            <person name="Chen Y."/>
            <person name="Hong S."/>
            <person name="Mi L."/>
            <person name="Sun Q."/>
            <person name="Zhang L."/>
            <person name="Zhou B."/>
            <person name="Peng R."/>
            <person name="Zhang X."/>
            <person name="Liu F."/>
        </authorList>
    </citation>
    <scope>NUCLEOTIDE SEQUENCE [LARGE SCALE GENOMIC DNA]</scope>
    <source>
        <strain evidence="2">cv. PA1801</strain>
    </source>
</reference>
<dbReference type="Proteomes" id="UP000325315">
    <property type="component" value="Unassembled WGS sequence"/>
</dbReference>
<dbReference type="EMBL" id="SMMG02000005">
    <property type="protein sequence ID" value="KAA3472417.1"/>
    <property type="molecule type" value="Genomic_DNA"/>
</dbReference>
<protein>
    <submittedName>
        <fullName evidence="1">TMV resistance protein N-like isoform X1</fullName>
    </submittedName>
</protein>
<keyword evidence="2" id="KW-1185">Reference proteome</keyword>
<comment type="caution">
    <text evidence="1">The sequence shown here is derived from an EMBL/GenBank/DDBJ whole genome shotgun (WGS) entry which is preliminary data.</text>
</comment>
<proteinExistence type="predicted"/>
<evidence type="ECO:0000313" key="2">
    <source>
        <dbReference type="Proteomes" id="UP000325315"/>
    </source>
</evidence>
<name>A0A5B6VTZ4_9ROSI</name>
<evidence type="ECO:0000313" key="1">
    <source>
        <dbReference type="EMBL" id="KAA3472417.1"/>
    </source>
</evidence>
<sequence>MGARDLHLSYNNICVPFSRSCNLCEGDIPTDISSLSSSAHLDLGRNNLITIPLSLNRFFQAFFSWIVKLQRA</sequence>